<organism evidence="1 2">
    <name type="scientific">Flemingia macrophylla</name>
    <dbReference type="NCBI Taxonomy" id="520843"/>
    <lineage>
        <taxon>Eukaryota</taxon>
        <taxon>Viridiplantae</taxon>
        <taxon>Streptophyta</taxon>
        <taxon>Embryophyta</taxon>
        <taxon>Tracheophyta</taxon>
        <taxon>Spermatophyta</taxon>
        <taxon>Magnoliopsida</taxon>
        <taxon>eudicotyledons</taxon>
        <taxon>Gunneridae</taxon>
        <taxon>Pentapetalae</taxon>
        <taxon>rosids</taxon>
        <taxon>fabids</taxon>
        <taxon>Fabales</taxon>
        <taxon>Fabaceae</taxon>
        <taxon>Papilionoideae</taxon>
        <taxon>50 kb inversion clade</taxon>
        <taxon>NPAAA clade</taxon>
        <taxon>indigoferoid/millettioid clade</taxon>
        <taxon>Phaseoleae</taxon>
        <taxon>Flemingia</taxon>
    </lineage>
</organism>
<dbReference type="EMBL" id="JBGMDY010000001">
    <property type="protein sequence ID" value="KAL2347782.1"/>
    <property type="molecule type" value="Genomic_DNA"/>
</dbReference>
<name>A0ABD1NI24_9FABA</name>
<proteinExistence type="predicted"/>
<evidence type="ECO:0000313" key="1">
    <source>
        <dbReference type="EMBL" id="KAL2347782.1"/>
    </source>
</evidence>
<reference evidence="1 2" key="1">
    <citation type="submission" date="2024-08" db="EMBL/GenBank/DDBJ databases">
        <title>Insights into the chromosomal genome structure of Flemingia macrophylla.</title>
        <authorList>
            <person name="Ding Y."/>
            <person name="Zhao Y."/>
            <person name="Bi W."/>
            <person name="Wu M."/>
            <person name="Zhao G."/>
            <person name="Gong Y."/>
            <person name="Li W."/>
            <person name="Zhang P."/>
        </authorList>
    </citation>
    <scope>NUCLEOTIDE SEQUENCE [LARGE SCALE GENOMIC DNA]</scope>
    <source>
        <strain evidence="1">DYQJB</strain>
        <tissue evidence="1">Leaf</tissue>
    </source>
</reference>
<accession>A0ABD1NI24</accession>
<gene>
    <name evidence="1" type="ORF">Fmac_001782</name>
</gene>
<dbReference type="Proteomes" id="UP001603857">
    <property type="component" value="Unassembled WGS sequence"/>
</dbReference>
<comment type="caution">
    <text evidence="1">The sequence shown here is derived from an EMBL/GenBank/DDBJ whole genome shotgun (WGS) entry which is preliminary data.</text>
</comment>
<protein>
    <recommendedName>
        <fullName evidence="3">Reverse transcriptase</fullName>
    </recommendedName>
</protein>
<keyword evidence="2" id="KW-1185">Reference proteome</keyword>
<sequence length="60" mass="6768">MGPHHKNEAHLPLLKQTCPKCRPTDLAKHTPLLTKLDFFLGSTDRSTLGYFMFVEGNLVT</sequence>
<dbReference type="AlphaFoldDB" id="A0ABD1NI24"/>
<evidence type="ECO:0008006" key="3">
    <source>
        <dbReference type="Google" id="ProtNLM"/>
    </source>
</evidence>
<evidence type="ECO:0000313" key="2">
    <source>
        <dbReference type="Proteomes" id="UP001603857"/>
    </source>
</evidence>